<dbReference type="RefSeq" id="WP_089690115.1">
    <property type="nucleotide sequence ID" value="NZ_FNWQ01000001.1"/>
</dbReference>
<reference evidence="2 3" key="1">
    <citation type="submission" date="2016-10" db="EMBL/GenBank/DDBJ databases">
        <authorList>
            <person name="de Groot N.N."/>
        </authorList>
    </citation>
    <scope>NUCLEOTIDE SEQUENCE [LARGE SCALE GENOMIC DNA]</scope>
    <source>
        <strain evidence="2 3">DSM 23031</strain>
    </source>
</reference>
<feature type="transmembrane region" description="Helical" evidence="1">
    <location>
        <begin position="233"/>
        <end position="255"/>
    </location>
</feature>
<proteinExistence type="predicted"/>
<evidence type="ECO:0000313" key="3">
    <source>
        <dbReference type="Proteomes" id="UP000198561"/>
    </source>
</evidence>
<dbReference type="Proteomes" id="UP000198561">
    <property type="component" value="Unassembled WGS sequence"/>
</dbReference>
<sequence length="479" mass="55140">MKEKNSRNYQILLNILMIVYTLYIFLAIFKEKTLLTDDLASAYGLEAISGSYLSFVRSYLDSQTMGARPVSGIITATVCFLARNNESVYFLGLLFFPLSLLVIYWVARKIISKELASLMTLLYSVSLIGTSIQFSTMMLNSNLATIFFALSIYFVYIRKNIAASSVFFIASVLSYEIFLPLVLLNLFLVKENKKRLLFAVFTLGAIFIFRKVIQPAVFVHYYQRDEVGKVLEVKRVLFVIVLSLKMFFYDFFAGIYKGVIHLRKINVLGIIMSLAIPFTVYKIFYKYDFKSQSQALKKLSIFSLAAVILGMSIFLFSSYIPTLFGFENRNLGAIRLFYTLFMISGVIWVSLKLKLQHKTISIFLSVITFFLVITNISVKDSWIYAAKFNNELFSKLNTALKENNIEKGEICLDYGVFEELKSNPNFTLREPIFYKRWESPQLCKMNGIDPLKIQVDNPIDKKDCNIRFVYKNGKMILTK</sequence>
<name>A0A1H6H1X7_CHRCI</name>
<dbReference type="EMBL" id="FNWQ01000001">
    <property type="protein sequence ID" value="SEH29232.1"/>
    <property type="molecule type" value="Genomic_DNA"/>
</dbReference>
<feature type="transmembrane region" description="Helical" evidence="1">
    <location>
        <begin position="88"/>
        <end position="107"/>
    </location>
</feature>
<feature type="transmembrane region" description="Helical" evidence="1">
    <location>
        <begin position="360"/>
        <end position="378"/>
    </location>
</feature>
<feature type="transmembrane region" description="Helical" evidence="1">
    <location>
        <begin position="195"/>
        <end position="213"/>
    </location>
</feature>
<feature type="transmembrane region" description="Helical" evidence="1">
    <location>
        <begin position="332"/>
        <end position="351"/>
    </location>
</feature>
<feature type="transmembrane region" description="Helical" evidence="1">
    <location>
        <begin position="12"/>
        <end position="29"/>
    </location>
</feature>
<accession>A0A1H6H1X7</accession>
<feature type="transmembrane region" description="Helical" evidence="1">
    <location>
        <begin position="267"/>
        <end position="287"/>
    </location>
</feature>
<feature type="transmembrane region" description="Helical" evidence="1">
    <location>
        <begin position="166"/>
        <end position="189"/>
    </location>
</feature>
<gene>
    <name evidence="2" type="ORF">SAMN05421593_0937</name>
</gene>
<feature type="transmembrane region" description="Helical" evidence="1">
    <location>
        <begin position="299"/>
        <end position="320"/>
    </location>
</feature>
<dbReference type="STRING" id="680127.SAMN05421593_0937"/>
<keyword evidence="1" id="KW-0812">Transmembrane</keyword>
<evidence type="ECO:0000313" key="2">
    <source>
        <dbReference type="EMBL" id="SEH29232.1"/>
    </source>
</evidence>
<organism evidence="2 3">
    <name type="scientific">Chryseobacterium culicis</name>
    <dbReference type="NCBI Taxonomy" id="680127"/>
    <lineage>
        <taxon>Bacteria</taxon>
        <taxon>Pseudomonadati</taxon>
        <taxon>Bacteroidota</taxon>
        <taxon>Flavobacteriia</taxon>
        <taxon>Flavobacteriales</taxon>
        <taxon>Weeksellaceae</taxon>
        <taxon>Chryseobacterium group</taxon>
        <taxon>Chryseobacterium</taxon>
    </lineage>
</organism>
<keyword evidence="1" id="KW-1133">Transmembrane helix</keyword>
<keyword evidence="1" id="KW-0472">Membrane</keyword>
<evidence type="ECO:0000256" key="1">
    <source>
        <dbReference type="SAM" id="Phobius"/>
    </source>
</evidence>
<protein>
    <recommendedName>
        <fullName evidence="4">Glycosyltransferase RgtA/B/C/D-like domain-containing protein</fullName>
    </recommendedName>
</protein>
<dbReference type="OrthoDB" id="1222082at2"/>
<dbReference type="AlphaFoldDB" id="A0A1H6H1X7"/>
<evidence type="ECO:0008006" key="4">
    <source>
        <dbReference type="Google" id="ProtNLM"/>
    </source>
</evidence>
<feature type="transmembrane region" description="Helical" evidence="1">
    <location>
        <begin position="138"/>
        <end position="157"/>
    </location>
</feature>